<feature type="region of interest" description="Disordered" evidence="1">
    <location>
        <begin position="168"/>
        <end position="190"/>
    </location>
</feature>
<feature type="region of interest" description="Disordered" evidence="1">
    <location>
        <begin position="370"/>
        <end position="448"/>
    </location>
</feature>
<feature type="compositionally biased region" description="Polar residues" evidence="1">
    <location>
        <begin position="738"/>
        <end position="751"/>
    </location>
</feature>
<reference evidence="2 3" key="1">
    <citation type="journal article" date="2019" name="Appl. Microbiol. Biotechnol.">
        <title>Genome sequence of Isaria javanica and comparative genome analysis insights into family S53 peptidase evolution in fungal entomopathogens.</title>
        <authorList>
            <person name="Lin R."/>
            <person name="Zhang X."/>
            <person name="Xin B."/>
            <person name="Zou M."/>
            <person name="Gao Y."/>
            <person name="Qin F."/>
            <person name="Hu Q."/>
            <person name="Xie B."/>
            <person name="Cheng X."/>
        </authorList>
    </citation>
    <scope>NUCLEOTIDE SEQUENCE [LARGE SCALE GENOMIC DNA]</scope>
    <source>
        <strain evidence="2 3">IJ1G</strain>
    </source>
</reference>
<comment type="caution">
    <text evidence="2">The sequence shown here is derived from an EMBL/GenBank/DDBJ whole genome shotgun (WGS) entry which is preliminary data.</text>
</comment>
<feature type="compositionally biased region" description="Polar residues" evidence="1">
    <location>
        <begin position="226"/>
        <end position="237"/>
    </location>
</feature>
<feature type="compositionally biased region" description="Polar residues" evidence="1">
    <location>
        <begin position="335"/>
        <end position="345"/>
    </location>
</feature>
<feature type="compositionally biased region" description="Basic and acidic residues" evidence="1">
    <location>
        <begin position="383"/>
        <end position="414"/>
    </location>
</feature>
<keyword evidence="3" id="KW-1185">Reference proteome</keyword>
<name>A0A545UXZ5_9HYPO</name>
<feature type="region of interest" description="Disordered" evidence="1">
    <location>
        <begin position="669"/>
        <end position="908"/>
    </location>
</feature>
<dbReference type="EMBL" id="SPUK01000010">
    <property type="protein sequence ID" value="TQV94318.1"/>
    <property type="molecule type" value="Genomic_DNA"/>
</dbReference>
<feature type="compositionally biased region" description="Low complexity" evidence="1">
    <location>
        <begin position="424"/>
        <end position="435"/>
    </location>
</feature>
<gene>
    <name evidence="2" type="ORF">IF1G_07197</name>
</gene>
<feature type="compositionally biased region" description="Polar residues" evidence="1">
    <location>
        <begin position="943"/>
        <end position="958"/>
    </location>
</feature>
<organism evidence="2 3">
    <name type="scientific">Cordyceps javanica</name>
    <dbReference type="NCBI Taxonomy" id="43265"/>
    <lineage>
        <taxon>Eukaryota</taxon>
        <taxon>Fungi</taxon>
        <taxon>Dikarya</taxon>
        <taxon>Ascomycota</taxon>
        <taxon>Pezizomycotina</taxon>
        <taxon>Sordariomycetes</taxon>
        <taxon>Hypocreomycetidae</taxon>
        <taxon>Hypocreales</taxon>
        <taxon>Cordycipitaceae</taxon>
        <taxon>Cordyceps</taxon>
    </lineage>
</organism>
<feature type="compositionally biased region" description="Basic and acidic residues" evidence="1">
    <location>
        <begin position="669"/>
        <end position="678"/>
    </location>
</feature>
<feature type="region of interest" description="Disordered" evidence="1">
    <location>
        <begin position="302"/>
        <end position="345"/>
    </location>
</feature>
<feature type="region of interest" description="Disordered" evidence="1">
    <location>
        <begin position="218"/>
        <end position="273"/>
    </location>
</feature>
<proteinExistence type="predicted"/>
<feature type="compositionally biased region" description="Pro residues" evidence="1">
    <location>
        <begin position="773"/>
        <end position="788"/>
    </location>
</feature>
<feature type="region of interest" description="Disordered" evidence="1">
    <location>
        <begin position="470"/>
        <end position="517"/>
    </location>
</feature>
<evidence type="ECO:0000256" key="1">
    <source>
        <dbReference type="SAM" id="MobiDB-lite"/>
    </source>
</evidence>
<feature type="compositionally biased region" description="Basic and acidic residues" evidence="1">
    <location>
        <begin position="870"/>
        <end position="884"/>
    </location>
</feature>
<feature type="region of interest" description="Disordered" evidence="1">
    <location>
        <begin position="938"/>
        <end position="968"/>
    </location>
</feature>
<feature type="region of interest" description="Disordered" evidence="1">
    <location>
        <begin position="1018"/>
        <end position="1038"/>
    </location>
</feature>
<evidence type="ECO:0000313" key="3">
    <source>
        <dbReference type="Proteomes" id="UP000315783"/>
    </source>
</evidence>
<feature type="compositionally biased region" description="Basic and acidic residues" evidence="1">
    <location>
        <begin position="494"/>
        <end position="516"/>
    </location>
</feature>
<dbReference type="AlphaFoldDB" id="A0A545UXZ5"/>
<accession>A0A545UXZ5</accession>
<protein>
    <submittedName>
        <fullName evidence="2">Protamine P1</fullName>
    </submittedName>
</protein>
<dbReference type="Proteomes" id="UP000315783">
    <property type="component" value="Unassembled WGS sequence"/>
</dbReference>
<feature type="compositionally biased region" description="Polar residues" evidence="1">
    <location>
        <begin position="795"/>
        <end position="806"/>
    </location>
</feature>
<feature type="compositionally biased region" description="Basic and acidic residues" evidence="1">
    <location>
        <begin position="718"/>
        <end position="737"/>
    </location>
</feature>
<dbReference type="STRING" id="43265.A0A545UXZ5"/>
<feature type="compositionally biased region" description="Polar residues" evidence="1">
    <location>
        <begin position="253"/>
        <end position="272"/>
    </location>
</feature>
<evidence type="ECO:0000313" key="2">
    <source>
        <dbReference type="EMBL" id="TQV94318.1"/>
    </source>
</evidence>
<sequence>MTPRASRSNWPLVDTIYCEAKCPDEDVYYVGSDDDQYESPRERKRRYELAGQRFLAGSAPRLFSASLAGPFEGNRGWKNPWASKTQLTRIARQPDRQTVCVSKALDSIKSMEFYANHATNPRLDSSECHLPSPQSLKTTSLAPESHPFLEDEEFRAVQAWRHSILSTDPDTVQRSASKDIDAAPPRKRKASHNWLKTVPEKRSRAECTEFDTSRRADTWAPALPDLSTQHDGQANLDTNDRLAPNTELAPRAPTSQLISPPKQTSAPKNTATAPLPTIIKLDGEVGELRQAATLSSPVSLRNVKQEEPATQLSPLKFKTKVSSSSNAAPEKSGASPPNTTAVHYTFSNDTTRKPYQVSDDEGFVFDIALDPLSDSSESEEDESSRAPDHTADAAMEGIHHESPASDKETGRENDDSSDSELSELSDSPELSYLDSSAEESEADAMEGVSGIAVIPSGVCAETKRTVKQITPEAVHTGDDAHVGQSAELENGCDSEERPSAETDSKPENTSSHKEVDEVVQVAASLSALGEVTGRLMSDESHGGSGAETVQLRQVGAVEEGVESRRVNHVPSIAVEAEAHALNEARVTAVPLTQSAAGNVVPPSPTVKQESSDFSLKAILRSIVPKSSWAQLTRRASSSAQVIQQPVPLTTMEEQVLPSVEDVFAEEHEAPIVHQRSSEADESMTIPTGESGSAEEPEENRGLLLSEQDSAIASGKLPTAERRATKDDTPPTRQEKSTSPEQHQVISDSGLTVNDMRKASVAQDRTPSSGRDITPPPSLASVEVPPPVATPVTPVRTESSMPVSKANSPEPRFAIKSFAAFSTPSPERLRVKKRRRLQGSSLRHPSVKGILTSRHAGSPRRTNNRVSWLLPDEHGPETSGLKDRAGVANRDGPSSPPPRTPLAELPTASNEKFSKHFSLVVKRTDGLRHRFHVAADTDGVVDSPVSTHTQQKPSSTAPKSTAEAGTEKPAALVETTDVENQCRTREATLSVEPMDMVEDMVREMGDFWQAWDVDAELSAAKKAQAAASVSGSQSQTAWR</sequence>